<dbReference type="OMA" id="QFWISIG"/>
<gene>
    <name evidence="2" type="primary">Cbn-xbx-3</name>
    <name evidence="2" type="ORF">CAEBREN_21223</name>
</gene>
<feature type="transmembrane region" description="Helical" evidence="1">
    <location>
        <begin position="35"/>
        <end position="53"/>
    </location>
</feature>
<dbReference type="eggNOG" id="ENOG502TIHU">
    <property type="taxonomic scope" value="Eukaryota"/>
</dbReference>
<proteinExistence type="predicted"/>
<dbReference type="AlphaFoldDB" id="G0MKG4"/>
<dbReference type="HOGENOM" id="CLU_1289977_0_0_1"/>
<evidence type="ECO:0000313" key="2">
    <source>
        <dbReference type="EMBL" id="EGT33563.1"/>
    </source>
</evidence>
<dbReference type="OrthoDB" id="5785513at2759"/>
<keyword evidence="1" id="KW-0472">Membrane</keyword>
<keyword evidence="1" id="KW-1133">Transmembrane helix</keyword>
<reference evidence="3" key="1">
    <citation type="submission" date="2011-07" db="EMBL/GenBank/DDBJ databases">
        <authorList>
            <consortium name="Caenorhabditis brenneri Sequencing and Analysis Consortium"/>
            <person name="Wilson R.K."/>
        </authorList>
    </citation>
    <scope>NUCLEOTIDE SEQUENCE [LARGE SCALE GENOMIC DNA]</scope>
    <source>
        <strain evidence="3">PB2801</strain>
    </source>
</reference>
<sequence>MDQQPNQSTNAEPDSNNGQALAEVKEMPHKGGVRLLWMYNLSANFTTAIFHALLTRVVPKHYPHYHCQFLLAIAFAAFNVLVTIRIKKGLLGVQSFFSMLHLLWVFYCFSTVPVFLTAISTNHEECNPQINSCVRESIEMSVFNVKMMIGLSAQLFFVIILYGEMKRLCLLLAFPFVVESTKTIQPTGFDNNSAEFDCPTGNELPEKNPNDIIIAA</sequence>
<dbReference type="EMBL" id="GL379798">
    <property type="protein sequence ID" value="EGT33563.1"/>
    <property type="molecule type" value="Genomic_DNA"/>
</dbReference>
<dbReference type="Proteomes" id="UP000008068">
    <property type="component" value="Unassembled WGS sequence"/>
</dbReference>
<feature type="transmembrane region" description="Helical" evidence="1">
    <location>
        <begin position="96"/>
        <end position="120"/>
    </location>
</feature>
<name>G0MKG4_CAEBE</name>
<protein>
    <submittedName>
        <fullName evidence="2">CBN-XBX-3 protein</fullName>
    </submittedName>
</protein>
<evidence type="ECO:0000313" key="3">
    <source>
        <dbReference type="Proteomes" id="UP000008068"/>
    </source>
</evidence>
<keyword evidence="3" id="KW-1185">Reference proteome</keyword>
<dbReference type="InParanoid" id="G0MKG4"/>
<dbReference type="FunCoup" id="G0MKG4">
    <property type="interactions" value="1050"/>
</dbReference>
<keyword evidence="1" id="KW-0812">Transmembrane</keyword>
<evidence type="ECO:0000256" key="1">
    <source>
        <dbReference type="SAM" id="Phobius"/>
    </source>
</evidence>
<feature type="transmembrane region" description="Helical" evidence="1">
    <location>
        <begin position="65"/>
        <end position="84"/>
    </location>
</feature>
<accession>G0MKG4</accession>
<feature type="transmembrane region" description="Helical" evidence="1">
    <location>
        <begin position="140"/>
        <end position="162"/>
    </location>
</feature>
<organism evidence="3">
    <name type="scientific">Caenorhabditis brenneri</name>
    <name type="common">Nematode worm</name>
    <dbReference type="NCBI Taxonomy" id="135651"/>
    <lineage>
        <taxon>Eukaryota</taxon>
        <taxon>Metazoa</taxon>
        <taxon>Ecdysozoa</taxon>
        <taxon>Nematoda</taxon>
        <taxon>Chromadorea</taxon>
        <taxon>Rhabditida</taxon>
        <taxon>Rhabditina</taxon>
        <taxon>Rhabditomorpha</taxon>
        <taxon>Rhabditoidea</taxon>
        <taxon>Rhabditidae</taxon>
        <taxon>Peloderinae</taxon>
        <taxon>Caenorhabditis</taxon>
    </lineage>
</organism>